<accession>A0A5M9J485</accession>
<dbReference type="InterPro" id="IPR008964">
    <property type="entry name" value="Invasin/intimin_cell_adhesion"/>
</dbReference>
<dbReference type="AlphaFoldDB" id="A0A5M9J485"/>
<evidence type="ECO:0000256" key="1">
    <source>
        <dbReference type="SAM" id="MobiDB-lite"/>
    </source>
</evidence>
<feature type="region of interest" description="Disordered" evidence="1">
    <location>
        <begin position="477"/>
        <end position="497"/>
    </location>
</feature>
<reference evidence="2 3" key="1">
    <citation type="journal article" date="2018" name="Plant Biotechnol. Rep.">
        <title>Diversity and antifungal activity of endophytic bacteria associated with Panax ginseng seedlings.</title>
        <authorList>
            <person name="Park J.M."/>
            <person name="Hong C.E."/>
            <person name="Jo S.H."/>
        </authorList>
    </citation>
    <scope>NUCLEOTIDE SEQUENCE [LARGE SCALE GENOMIC DNA]</scope>
    <source>
        <strain evidence="2 3">PgKB38</strain>
    </source>
</reference>
<evidence type="ECO:0000313" key="2">
    <source>
        <dbReference type="EMBL" id="KAA8562892.1"/>
    </source>
</evidence>
<evidence type="ECO:0000313" key="3">
    <source>
        <dbReference type="Proteomes" id="UP000323425"/>
    </source>
</evidence>
<evidence type="ECO:0008006" key="4">
    <source>
        <dbReference type="Google" id="ProtNLM"/>
    </source>
</evidence>
<organism evidence="2 3">
    <name type="scientific">Pseudomonas extremaustralis</name>
    <dbReference type="NCBI Taxonomy" id="359110"/>
    <lineage>
        <taxon>Bacteria</taxon>
        <taxon>Pseudomonadati</taxon>
        <taxon>Pseudomonadota</taxon>
        <taxon>Gammaproteobacteria</taxon>
        <taxon>Pseudomonadales</taxon>
        <taxon>Pseudomonadaceae</taxon>
        <taxon>Pseudomonas</taxon>
    </lineage>
</organism>
<feature type="compositionally biased region" description="Basic and acidic residues" evidence="1">
    <location>
        <begin position="479"/>
        <end position="491"/>
    </location>
</feature>
<dbReference type="Proteomes" id="UP000323425">
    <property type="component" value="Unassembled WGS sequence"/>
</dbReference>
<dbReference type="SUPFAM" id="SSF49373">
    <property type="entry name" value="Invasin/intimin cell-adhesion fragments"/>
    <property type="match status" value="1"/>
</dbReference>
<sequence>MIKHPAPVNPFVPDLPPVEIGLLQPPIVGDHERADGGIGIRHTEIPLVVHIARPPSTPKGTSFEFYWSGVAVAFNQIRDGDENLTRIPFTISQNFIRESWADPVQVRVIRLSGNPSETMPLRLRVNLRRPGGIAPEPTQPGNRKLVLVLPPDVEIDGINDDRAKLGVQITFRHWENMAPYDLLRLAWGNVIIEYRVQPADVGSDIKLTVEYPTITDVGDSEQLPVAFQVVGPTGNGPDPRAPWSVITWISVYLRNDRLDPPWLDFPDTAPTIDLAHLGNQHVRIGLYVSAANARIYERVFLIWAGTNENGSVPHIDDQVLPGGRTYYFDVPNALVKAIASGSATVHYLLEGNGQPTKRSHNLFLSVIGEALKWPAPWVVEAVGDIIPPGLANATVSFREQDTWRPDDLIQITLLVSNPNITTEYKQSKRFDSIPNDEGVLSFTVPGEDIKRFDGLRVQVFYTLLRTGQDSLSETYQVGEPRRDMPPPKIEKASGAQLDPDDVKNGAKVIAPFASTRAGDKMILWWTGPLASTQVDYDVHRDGELAEFVVPYVFVERNLDQDVIVSYTLKRGLEPTRYSEITSVLIARGLLDLPPPDLVRATITGPGRATLAPLDALNGSDLVVRYVGMLDTDSIKVFMLGRQGQGSPDIPAKFGNELAGEVVFVIPRQAIAANIGNSDQFMTFKYVVTHRGEPSPDSQILTVRVLPIPLDELQKTIIRINEADQQTQILDLAKVIDGATAHISTWHFITEFWPVWLTLTGKKNGVNYPITLLNGSGGDRVNGDWINQGRYEHPILATYLNELDHASTLTMEFSAAFSTSPERADAIVFPPVIYSVLKAPPLSIEGSEMKLAGFNVTTEGTAITWSIKGDPIGTTDQRQATGGSPPIRYRSSDTTIATVELDTGRVRSIKNGSAIITARDNNNHEVSYRVTCTNVYRILQNNEVMTTYQVEQWVASQGGKKITISEKLLIETTFNTKFTFNGTYVGGKTGEYTPYFITSFTANPPTAPYVVISQQQHDPGTPGRGAICLKLT</sequence>
<gene>
    <name evidence="2" type="ORF">FX985_02959</name>
</gene>
<dbReference type="EMBL" id="VTFH01000001">
    <property type="protein sequence ID" value="KAA8562892.1"/>
    <property type="molecule type" value="Genomic_DNA"/>
</dbReference>
<name>A0A5M9J485_9PSED</name>
<comment type="caution">
    <text evidence="2">The sequence shown here is derived from an EMBL/GenBank/DDBJ whole genome shotgun (WGS) entry which is preliminary data.</text>
</comment>
<protein>
    <recommendedName>
        <fullName evidence="4">BIG2 domain-containing protein</fullName>
    </recommendedName>
</protein>
<dbReference type="Gene3D" id="2.60.40.1080">
    <property type="match status" value="1"/>
</dbReference>
<dbReference type="RefSeq" id="WP_150294473.1">
    <property type="nucleotide sequence ID" value="NZ_VTFH01000001.1"/>
</dbReference>
<proteinExistence type="predicted"/>